<keyword evidence="15" id="KW-1185">Reference proteome</keyword>
<proteinExistence type="inferred from homology"/>
<evidence type="ECO:0000256" key="2">
    <source>
        <dbReference type="ARBA" id="ARBA00006434"/>
    </source>
</evidence>
<dbReference type="GO" id="GO:0005886">
    <property type="term" value="C:plasma membrane"/>
    <property type="evidence" value="ECO:0007669"/>
    <property type="project" value="UniProtKB-SubCell"/>
</dbReference>
<keyword evidence="3" id="KW-0813">Transport</keyword>
<evidence type="ECO:0000256" key="1">
    <source>
        <dbReference type="ARBA" id="ARBA00004651"/>
    </source>
</evidence>
<feature type="transmembrane region" description="Helical" evidence="13">
    <location>
        <begin position="155"/>
        <end position="176"/>
    </location>
</feature>
<keyword evidence="9" id="KW-0406">Ion transport</keyword>
<evidence type="ECO:0000256" key="6">
    <source>
        <dbReference type="ARBA" id="ARBA00022847"/>
    </source>
</evidence>
<dbReference type="InterPro" id="IPR050277">
    <property type="entry name" value="Sodium:Solute_Symporter"/>
</dbReference>
<keyword evidence="11" id="KW-0739">Sodium transport</keyword>
<feature type="transmembrane region" description="Helical" evidence="13">
    <location>
        <begin position="30"/>
        <end position="51"/>
    </location>
</feature>
<dbReference type="GO" id="GO:0015293">
    <property type="term" value="F:symporter activity"/>
    <property type="evidence" value="ECO:0007669"/>
    <property type="project" value="UniProtKB-KW"/>
</dbReference>
<keyword evidence="4" id="KW-1003">Cell membrane</keyword>
<evidence type="ECO:0000256" key="12">
    <source>
        <dbReference type="RuleBase" id="RU362091"/>
    </source>
</evidence>
<feature type="transmembrane region" description="Helical" evidence="13">
    <location>
        <begin position="433"/>
        <end position="456"/>
    </location>
</feature>
<dbReference type="PANTHER" id="PTHR48086:SF3">
    <property type="entry name" value="SODIUM_PROLINE SYMPORTER"/>
    <property type="match status" value="1"/>
</dbReference>
<gene>
    <name evidence="14" type="ORF">DP106_01770</name>
</gene>
<feature type="transmembrane region" description="Helical" evidence="13">
    <location>
        <begin position="222"/>
        <end position="241"/>
    </location>
</feature>
<evidence type="ECO:0000256" key="13">
    <source>
        <dbReference type="SAM" id="Phobius"/>
    </source>
</evidence>
<comment type="subcellular location">
    <subcellularLocation>
        <location evidence="1">Cell membrane</location>
        <topology evidence="1">Multi-pass membrane protein</topology>
    </subcellularLocation>
</comment>
<dbReference type="PROSITE" id="PS50283">
    <property type="entry name" value="NA_SOLUT_SYMP_3"/>
    <property type="match status" value="1"/>
</dbReference>
<evidence type="ECO:0000313" key="15">
    <source>
        <dbReference type="Proteomes" id="UP000281564"/>
    </source>
</evidence>
<evidence type="ECO:0000256" key="7">
    <source>
        <dbReference type="ARBA" id="ARBA00022989"/>
    </source>
</evidence>
<dbReference type="PANTHER" id="PTHR48086">
    <property type="entry name" value="SODIUM/PROLINE SYMPORTER-RELATED"/>
    <property type="match status" value="1"/>
</dbReference>
<evidence type="ECO:0000313" key="14">
    <source>
        <dbReference type="EMBL" id="RJX51446.1"/>
    </source>
</evidence>
<dbReference type="OrthoDB" id="9779at2157"/>
<dbReference type="InterPro" id="IPR038377">
    <property type="entry name" value="Na/Glc_symporter_sf"/>
</dbReference>
<evidence type="ECO:0000256" key="8">
    <source>
        <dbReference type="ARBA" id="ARBA00023053"/>
    </source>
</evidence>
<dbReference type="CDD" id="cd11474">
    <property type="entry name" value="SLC5sbd_CHT"/>
    <property type="match status" value="1"/>
</dbReference>
<comment type="caution">
    <text evidence="14">The sequence shown here is derived from an EMBL/GenBank/DDBJ whole genome shotgun (WGS) entry which is preliminary data.</text>
</comment>
<feature type="transmembrane region" description="Helical" evidence="13">
    <location>
        <begin position="6"/>
        <end position="23"/>
    </location>
</feature>
<feature type="transmembrane region" description="Helical" evidence="13">
    <location>
        <begin position="71"/>
        <end position="93"/>
    </location>
</feature>
<dbReference type="InterPro" id="IPR001734">
    <property type="entry name" value="Na/solute_symporter"/>
</dbReference>
<protein>
    <submittedName>
        <fullName evidence="14">Sodium:solute symporter</fullName>
    </submittedName>
</protein>
<dbReference type="Gene3D" id="1.20.1730.10">
    <property type="entry name" value="Sodium/glucose cotransporter"/>
    <property type="match status" value="1"/>
</dbReference>
<keyword evidence="5 13" id="KW-0812">Transmembrane</keyword>
<feature type="transmembrane region" description="Helical" evidence="13">
    <location>
        <begin position="118"/>
        <end position="143"/>
    </location>
</feature>
<feature type="transmembrane region" description="Helical" evidence="13">
    <location>
        <begin position="375"/>
        <end position="395"/>
    </location>
</feature>
<feature type="transmembrane region" description="Helical" evidence="13">
    <location>
        <begin position="401"/>
        <end position="426"/>
    </location>
</feature>
<keyword evidence="7 13" id="KW-1133">Transmembrane helix</keyword>
<dbReference type="Proteomes" id="UP000281564">
    <property type="component" value="Unassembled WGS sequence"/>
</dbReference>
<evidence type="ECO:0000256" key="10">
    <source>
        <dbReference type="ARBA" id="ARBA00023136"/>
    </source>
</evidence>
<feature type="transmembrane region" description="Helical" evidence="13">
    <location>
        <begin position="183"/>
        <end position="202"/>
    </location>
</feature>
<dbReference type="RefSeq" id="WP_120082903.1">
    <property type="nucleotide sequence ID" value="NZ_QMDW01000002.1"/>
</dbReference>
<feature type="transmembrane region" description="Helical" evidence="13">
    <location>
        <begin position="305"/>
        <end position="323"/>
    </location>
</feature>
<reference evidence="14 15" key="1">
    <citation type="submission" date="2018-06" db="EMBL/GenBank/DDBJ databases">
        <title>Halonotius sp. F13-13 a new haloarchaeeon isolated from a solar saltern from Isla Cristina, Huelva, Spain.</title>
        <authorList>
            <person name="Duran-Viseras A."/>
            <person name="Sanchez-Porro C."/>
            <person name="Ventosa A."/>
        </authorList>
    </citation>
    <scope>NUCLEOTIDE SEQUENCE [LARGE SCALE GENOMIC DNA]</scope>
    <source>
        <strain evidence="14 15">CECT 7525</strain>
    </source>
</reference>
<evidence type="ECO:0000256" key="11">
    <source>
        <dbReference type="ARBA" id="ARBA00023201"/>
    </source>
</evidence>
<name>A0A3A6Q2M3_9EURY</name>
<organism evidence="14 15">
    <name type="scientific">Halonotius pteroides</name>
    <dbReference type="NCBI Taxonomy" id="268735"/>
    <lineage>
        <taxon>Archaea</taxon>
        <taxon>Methanobacteriati</taxon>
        <taxon>Methanobacteriota</taxon>
        <taxon>Stenosarchaea group</taxon>
        <taxon>Halobacteria</taxon>
        <taxon>Halobacteriales</taxon>
        <taxon>Haloferacaceae</taxon>
        <taxon>Halonotius</taxon>
    </lineage>
</organism>
<dbReference type="GO" id="GO:0006814">
    <property type="term" value="P:sodium ion transport"/>
    <property type="evidence" value="ECO:0007669"/>
    <property type="project" value="UniProtKB-KW"/>
</dbReference>
<evidence type="ECO:0000256" key="3">
    <source>
        <dbReference type="ARBA" id="ARBA00022448"/>
    </source>
</evidence>
<dbReference type="Pfam" id="PF00474">
    <property type="entry name" value="SSF"/>
    <property type="match status" value="1"/>
</dbReference>
<evidence type="ECO:0000256" key="5">
    <source>
        <dbReference type="ARBA" id="ARBA00022692"/>
    </source>
</evidence>
<evidence type="ECO:0000256" key="9">
    <source>
        <dbReference type="ARBA" id="ARBA00023065"/>
    </source>
</evidence>
<feature type="transmembrane region" description="Helical" evidence="13">
    <location>
        <begin position="476"/>
        <end position="496"/>
    </location>
</feature>
<feature type="transmembrane region" description="Helical" evidence="13">
    <location>
        <begin position="261"/>
        <end position="285"/>
    </location>
</feature>
<evidence type="ECO:0000256" key="4">
    <source>
        <dbReference type="ARBA" id="ARBA00022475"/>
    </source>
</evidence>
<dbReference type="EMBL" id="QMDW01000002">
    <property type="protein sequence ID" value="RJX51446.1"/>
    <property type="molecule type" value="Genomic_DNA"/>
</dbReference>
<sequence>MSVILYGIVGIIVTMLAIGFYVARKVKGDSVNYIVAGRGLILPLAAATLMAQSLDSNATLGNTDLVASFGFWAGAALPVGLATCLFLTGLFFAKPMNRMNLTTLPDFYRRKYGRTAEILASVIMSVAYAFLLAGNLVAGGFLFEIFVGTSFQVGVFIIAGLVLTYTVAGGLFSVAYTDFLQAGVALVGSIALIIFVTTQYGITIPSGMGPTNLGQLTDPSQGAYINLATIVALGLGDIVAIDFMERVFAADSPETARKACFIGAAGTLIIGVPFSIVALSANPILASLGVETGGQAVLYTLLQNAVPPWLGALVIAGILAASFSTSDGAILGTSAVIARNIGNIRVDESEAVATDGGTNDDGSDGGLLGTDSDKLLSVTRLMSVPITLLGIFFAIRVSATGMLLVLAFDIMLAGAFVPLVMGLYWSDMATTPAALASMVGGSLTRLVLFVLVPTTYAYENTLLYIENDIFTASFDGLPTFIAAGVSLVVFVAVAYATKDSYGVRTLNRDGRRTIVAGGEDED</sequence>
<keyword evidence="6" id="KW-0769">Symport</keyword>
<accession>A0A3A6Q2M3</accession>
<keyword evidence="8" id="KW-0915">Sodium</keyword>
<dbReference type="AlphaFoldDB" id="A0A3A6Q2M3"/>
<comment type="similarity">
    <text evidence="2 12">Belongs to the sodium:solute symporter (SSF) (TC 2.A.21) family.</text>
</comment>
<keyword evidence="10 13" id="KW-0472">Membrane</keyword>